<feature type="compositionally biased region" description="Basic and acidic residues" evidence="6">
    <location>
        <begin position="466"/>
        <end position="475"/>
    </location>
</feature>
<keyword evidence="5" id="KW-0175">Coiled coil</keyword>
<feature type="transmembrane region" description="Helical" evidence="7">
    <location>
        <begin position="6"/>
        <end position="27"/>
    </location>
</feature>
<feature type="domain" description="Methyl-accepting transducer" evidence="8">
    <location>
        <begin position="449"/>
        <end position="685"/>
    </location>
</feature>
<comment type="subcellular location">
    <subcellularLocation>
        <location evidence="1">Membrane</location>
    </subcellularLocation>
</comment>
<dbReference type="InterPro" id="IPR003660">
    <property type="entry name" value="HAMP_dom"/>
</dbReference>
<dbReference type="SMART" id="SM00304">
    <property type="entry name" value="HAMP"/>
    <property type="match status" value="1"/>
</dbReference>
<dbReference type="Pfam" id="PF00015">
    <property type="entry name" value="MCPsignal"/>
    <property type="match status" value="1"/>
</dbReference>
<name>A0A7J0BDW9_9BACT</name>
<feature type="domain" description="HAMP" evidence="9">
    <location>
        <begin position="349"/>
        <end position="401"/>
    </location>
</feature>
<evidence type="ECO:0000256" key="1">
    <source>
        <dbReference type="ARBA" id="ARBA00004370"/>
    </source>
</evidence>
<dbReference type="EMBL" id="BLVO01000001">
    <property type="protein sequence ID" value="GFM31718.1"/>
    <property type="molecule type" value="Genomic_DNA"/>
</dbReference>
<keyword evidence="7" id="KW-0812">Transmembrane</keyword>
<dbReference type="Gene3D" id="6.10.340.10">
    <property type="match status" value="1"/>
</dbReference>
<evidence type="ECO:0000256" key="3">
    <source>
        <dbReference type="ARBA" id="ARBA00029447"/>
    </source>
</evidence>
<dbReference type="GO" id="GO:0016020">
    <property type="term" value="C:membrane"/>
    <property type="evidence" value="ECO:0007669"/>
    <property type="project" value="UniProtKB-SubCell"/>
</dbReference>
<dbReference type="PANTHER" id="PTHR32089:SF112">
    <property type="entry name" value="LYSOZYME-LIKE PROTEIN-RELATED"/>
    <property type="match status" value="1"/>
</dbReference>
<evidence type="ECO:0000313" key="11">
    <source>
        <dbReference type="Proteomes" id="UP000503840"/>
    </source>
</evidence>
<keyword evidence="11" id="KW-1185">Reference proteome</keyword>
<feature type="compositionally biased region" description="Basic and acidic residues" evidence="6">
    <location>
        <begin position="400"/>
        <end position="409"/>
    </location>
</feature>
<evidence type="ECO:0000256" key="5">
    <source>
        <dbReference type="SAM" id="Coils"/>
    </source>
</evidence>
<dbReference type="Pfam" id="PF22673">
    <property type="entry name" value="MCP-like_PDC_1"/>
    <property type="match status" value="1"/>
</dbReference>
<reference evidence="10 11" key="1">
    <citation type="submission" date="2020-05" db="EMBL/GenBank/DDBJ databases">
        <title>Draft genome sequence of Desulfovibrio sp. strain HN2T.</title>
        <authorList>
            <person name="Ueno A."/>
            <person name="Tamazawa S."/>
            <person name="Tamamura S."/>
            <person name="Murakami T."/>
            <person name="Kiyama T."/>
            <person name="Inomata H."/>
            <person name="Amano Y."/>
            <person name="Miyakawa K."/>
            <person name="Tamaki H."/>
            <person name="Naganuma T."/>
            <person name="Kaneko K."/>
        </authorList>
    </citation>
    <scope>NUCLEOTIDE SEQUENCE [LARGE SCALE GENOMIC DNA]</scope>
    <source>
        <strain evidence="10 11">HN2</strain>
    </source>
</reference>
<evidence type="ECO:0000256" key="4">
    <source>
        <dbReference type="PROSITE-ProRule" id="PRU00284"/>
    </source>
</evidence>
<feature type="region of interest" description="Disordered" evidence="6">
    <location>
        <begin position="400"/>
        <end position="440"/>
    </location>
</feature>
<keyword evidence="7" id="KW-1133">Transmembrane helix</keyword>
<dbReference type="AlphaFoldDB" id="A0A7J0BDW9"/>
<comment type="caution">
    <text evidence="10">The sequence shown here is derived from an EMBL/GenBank/DDBJ whole genome shotgun (WGS) entry which is preliminary data.</text>
</comment>
<feature type="compositionally biased region" description="Low complexity" evidence="6">
    <location>
        <begin position="410"/>
        <end position="422"/>
    </location>
</feature>
<evidence type="ECO:0000259" key="9">
    <source>
        <dbReference type="PROSITE" id="PS50885"/>
    </source>
</evidence>
<sequence>MNLSVRYKILFLIAVTILVALAGYVLLLGNIRKMEVQHEQQARVAIENRIATEAEKINTYMAVMENVADNIASGGEGLQLVQRAAAQTNGTDIAPQVQAYLTSIISKYPNAIGCGLWYEPDRFAEEKKYFGPYVYWDGGKTVFTMEYNTPEYDYHNQDWYTQAIPKNWDRNKRRDSRVYWSAPYLDTGGTKSLMITVGGIMYSPDGRIEGMSTFDLNMNNLKEVVGNIRITESSQAFAVDTRSGLITAYPAEDDLVTQPTSQLPFYNQVAEALQLKAGERTHFTTEINGRSQSVYYSVTPTGMGLGVVVPDDELFAEVYAIAKANTMTTIGAIAALLVLSGVILMVLNAMVIRPILNLADYSASVAQGNLDATITGTYNSEFGKLKNSMFSMVATLKEKMHEAERHTEQAEASAQAAEQAKLVAEEATRRAESAKREGMHQAAQRLRGVVEIVSSASDKLAAQIDESSRGAEEQSARVSETATSIEELSASVMEIARNAENTSTLTEESRKAAEAGSDQFKIVLNDVSEVEKGFQSIHGSVDELSRQADGIGAIAQTIEDIADQTNLLALNAAIEAARAGDAGRGFAVVADEVRKLAEKTMTATKEVGQSINAIQYAVRSTLSSMDQNKGVLAKSVAGVSKAEDLLGSIVALALDASDQVRTIATAAEQQSAATEEINHSVGDVSRISDDTAQAMRLAEAAMNELSEQAAELRKLITELEAQ</sequence>
<dbReference type="Pfam" id="PF18947">
    <property type="entry name" value="HAMP_2"/>
    <property type="match status" value="1"/>
</dbReference>
<keyword evidence="2 4" id="KW-0807">Transducer</keyword>
<evidence type="ECO:0000256" key="7">
    <source>
        <dbReference type="SAM" id="Phobius"/>
    </source>
</evidence>
<comment type="similarity">
    <text evidence="3">Belongs to the methyl-accepting chemotaxis (MCP) protein family.</text>
</comment>
<dbReference type="FunFam" id="1.10.287.950:FF:000001">
    <property type="entry name" value="Methyl-accepting chemotaxis sensory transducer"/>
    <property type="match status" value="1"/>
</dbReference>
<accession>A0A7J0BDW9</accession>
<evidence type="ECO:0000256" key="6">
    <source>
        <dbReference type="SAM" id="MobiDB-lite"/>
    </source>
</evidence>
<feature type="compositionally biased region" description="Basic and acidic residues" evidence="6">
    <location>
        <begin position="423"/>
        <end position="439"/>
    </location>
</feature>
<proteinExistence type="inferred from homology"/>
<dbReference type="CDD" id="cd11386">
    <property type="entry name" value="MCP_signal"/>
    <property type="match status" value="1"/>
</dbReference>
<feature type="region of interest" description="Disordered" evidence="6">
    <location>
        <begin position="463"/>
        <end position="483"/>
    </location>
</feature>
<dbReference type="Gene3D" id="1.10.287.950">
    <property type="entry name" value="Methyl-accepting chemotaxis protein"/>
    <property type="match status" value="1"/>
</dbReference>
<dbReference type="CDD" id="cd12912">
    <property type="entry name" value="PDC2_MCP_like"/>
    <property type="match status" value="1"/>
</dbReference>
<dbReference type="SMART" id="SM00283">
    <property type="entry name" value="MA"/>
    <property type="match status" value="1"/>
</dbReference>
<organism evidence="10 11">
    <name type="scientific">Desulfovibrio subterraneus</name>
    <dbReference type="NCBI Taxonomy" id="2718620"/>
    <lineage>
        <taxon>Bacteria</taxon>
        <taxon>Pseudomonadati</taxon>
        <taxon>Thermodesulfobacteriota</taxon>
        <taxon>Desulfovibrionia</taxon>
        <taxon>Desulfovibrionales</taxon>
        <taxon>Desulfovibrionaceae</taxon>
        <taxon>Desulfovibrio</taxon>
    </lineage>
</organism>
<feature type="transmembrane region" description="Helical" evidence="7">
    <location>
        <begin position="330"/>
        <end position="352"/>
    </location>
</feature>
<dbReference type="SUPFAM" id="SSF58104">
    <property type="entry name" value="Methyl-accepting chemotaxis protein (MCP) signaling domain"/>
    <property type="match status" value="1"/>
</dbReference>
<dbReference type="PANTHER" id="PTHR32089">
    <property type="entry name" value="METHYL-ACCEPTING CHEMOTAXIS PROTEIN MCPB"/>
    <property type="match status" value="1"/>
</dbReference>
<dbReference type="PROSITE" id="PS50885">
    <property type="entry name" value="HAMP"/>
    <property type="match status" value="1"/>
</dbReference>
<dbReference type="PROSITE" id="PS50111">
    <property type="entry name" value="CHEMOTAXIS_TRANSDUC_2"/>
    <property type="match status" value="1"/>
</dbReference>
<dbReference type="RefSeq" id="WP_174403426.1">
    <property type="nucleotide sequence ID" value="NZ_BLVO01000001.1"/>
</dbReference>
<dbReference type="CDD" id="cd06225">
    <property type="entry name" value="HAMP"/>
    <property type="match status" value="1"/>
</dbReference>
<dbReference type="InterPro" id="IPR004089">
    <property type="entry name" value="MCPsignal_dom"/>
</dbReference>
<protein>
    <submittedName>
        <fullName evidence="10">Methyl-accepting chemotaxis protein</fullName>
    </submittedName>
</protein>
<feature type="coiled-coil region" evidence="5">
    <location>
        <begin position="695"/>
        <end position="722"/>
    </location>
</feature>
<dbReference type="CDD" id="cd12913">
    <property type="entry name" value="PDC1_MCP_like"/>
    <property type="match status" value="1"/>
</dbReference>
<dbReference type="Proteomes" id="UP000503840">
    <property type="component" value="Unassembled WGS sequence"/>
</dbReference>
<dbReference type="GO" id="GO:0006935">
    <property type="term" value="P:chemotaxis"/>
    <property type="evidence" value="ECO:0007669"/>
    <property type="project" value="UniProtKB-ARBA"/>
</dbReference>
<evidence type="ECO:0000259" key="8">
    <source>
        <dbReference type="PROSITE" id="PS50111"/>
    </source>
</evidence>
<evidence type="ECO:0000313" key="10">
    <source>
        <dbReference type="EMBL" id="GFM31718.1"/>
    </source>
</evidence>
<dbReference type="GO" id="GO:0007165">
    <property type="term" value="P:signal transduction"/>
    <property type="evidence" value="ECO:0007669"/>
    <property type="project" value="UniProtKB-KW"/>
</dbReference>
<dbReference type="Gene3D" id="3.30.450.20">
    <property type="entry name" value="PAS domain"/>
    <property type="match status" value="1"/>
</dbReference>
<keyword evidence="7" id="KW-0472">Membrane</keyword>
<gene>
    <name evidence="10" type="ORF">DSM101010T_00830</name>
</gene>
<evidence type="ECO:0000256" key="2">
    <source>
        <dbReference type="ARBA" id="ARBA00023224"/>
    </source>
</evidence>